<accession>A0ABX6D9M5</accession>
<dbReference type="Proteomes" id="UP000373269">
    <property type="component" value="Chromosome"/>
</dbReference>
<dbReference type="RefSeq" id="WP_369595669.1">
    <property type="nucleotide sequence ID" value="NZ_CP045835.1"/>
</dbReference>
<keyword evidence="2" id="KW-1185">Reference proteome</keyword>
<reference evidence="1 2" key="1">
    <citation type="submission" date="2019-11" db="EMBL/GenBank/DDBJ databases">
        <title>Whole Genome Sequencing and Comparative Genomic Analyses of Lysinibacillus pakistanensis LZH-9, a Halotolerant Strain with Excellent COD Removal Capability.</title>
        <authorList>
            <person name="Zhou H."/>
        </authorList>
    </citation>
    <scope>NUCLEOTIDE SEQUENCE [LARGE SCALE GENOMIC DNA]</scope>
    <source>
        <strain evidence="1 2">LZH-9</strain>
    </source>
</reference>
<name>A0ABX6D9M5_9BACI</name>
<evidence type="ECO:0000313" key="2">
    <source>
        <dbReference type="Proteomes" id="UP000373269"/>
    </source>
</evidence>
<organism evidence="1 2">
    <name type="scientific">Lysinibacillus pakistanensis</name>
    <dbReference type="NCBI Taxonomy" id="759811"/>
    <lineage>
        <taxon>Bacteria</taxon>
        <taxon>Bacillati</taxon>
        <taxon>Bacillota</taxon>
        <taxon>Bacilli</taxon>
        <taxon>Bacillales</taxon>
        <taxon>Bacillaceae</taxon>
        <taxon>Lysinibacillus</taxon>
    </lineage>
</organism>
<gene>
    <name evidence="1" type="ORF">GDS87_11275</name>
</gene>
<dbReference type="EMBL" id="CP045835">
    <property type="protein sequence ID" value="QGG51495.1"/>
    <property type="molecule type" value="Genomic_DNA"/>
</dbReference>
<protein>
    <recommendedName>
        <fullName evidence="3">Lipoprotein</fullName>
    </recommendedName>
</protein>
<evidence type="ECO:0008006" key="3">
    <source>
        <dbReference type="Google" id="ProtNLM"/>
    </source>
</evidence>
<sequence length="155" mass="17626">MKKILFVFLFSVLVVGAAFIIYVKSNPPLAISAYTSLKDNPTVKIIELENKGLQEIQLQQVLINDKIPEKIELVVSKSAPFEAEMEMENDPNITFYKLGQITIFPSQFIDRQALGKQPQHYAVRMEAADMKTITVKYTYLKIPFTLKAALQTNKK</sequence>
<proteinExistence type="predicted"/>
<evidence type="ECO:0000313" key="1">
    <source>
        <dbReference type="EMBL" id="QGG51495.1"/>
    </source>
</evidence>